<evidence type="ECO:0000256" key="1">
    <source>
        <dbReference type="ARBA" id="ARBA00010277"/>
    </source>
</evidence>
<feature type="binding site" evidence="7">
    <location>
        <position position="100"/>
    </location>
    <ligand>
        <name>[4Fe-4S] cluster</name>
        <dbReference type="ChEBI" id="CHEBI:49883"/>
        <label>2</label>
    </ligand>
</feature>
<comment type="subunit">
    <text evidence="7">NDH-1 is composed of 14 different subunits. Subunits NuoA, H, J, K, L, M, N constitute the membrane sector of the complex.</text>
</comment>
<dbReference type="NCBIfam" id="NF004540">
    <property type="entry name" value="PRK05888.2-1"/>
    <property type="match status" value="1"/>
</dbReference>
<comment type="subcellular location">
    <subcellularLocation>
        <location evidence="7">Cell membrane</location>
        <topology evidence="7">Peripheral membrane protein</topology>
    </subcellularLocation>
</comment>
<evidence type="ECO:0000256" key="5">
    <source>
        <dbReference type="ARBA" id="ARBA00023004"/>
    </source>
</evidence>
<evidence type="ECO:0000256" key="7">
    <source>
        <dbReference type="HAMAP-Rule" id="MF_01351"/>
    </source>
</evidence>
<dbReference type="InterPro" id="IPR017900">
    <property type="entry name" value="4Fe4S_Fe_S_CS"/>
</dbReference>
<dbReference type="SUPFAM" id="SSF54862">
    <property type="entry name" value="4Fe-4S ferredoxins"/>
    <property type="match status" value="1"/>
</dbReference>
<dbReference type="RefSeq" id="WP_069656310.1">
    <property type="nucleotide sequence ID" value="NZ_MIJF01000013.1"/>
</dbReference>
<feature type="domain" description="4Fe-4S ferredoxin-type" evidence="8">
    <location>
        <begin position="91"/>
        <end position="120"/>
    </location>
</feature>
<organism evidence="9 10">
    <name type="scientific">Vulcanibacillus modesticaldus</name>
    <dbReference type="NCBI Taxonomy" id="337097"/>
    <lineage>
        <taxon>Bacteria</taxon>
        <taxon>Bacillati</taxon>
        <taxon>Bacillota</taxon>
        <taxon>Bacilli</taxon>
        <taxon>Bacillales</taxon>
        <taxon>Bacillaceae</taxon>
        <taxon>Vulcanibacillus</taxon>
    </lineage>
</organism>
<feature type="binding site" evidence="7">
    <location>
        <position position="64"/>
    </location>
    <ligand>
        <name>[4Fe-4S] cluster</name>
        <dbReference type="ChEBI" id="CHEBI:49883"/>
        <label>1</label>
    </ligand>
</feature>
<dbReference type="GO" id="GO:0005886">
    <property type="term" value="C:plasma membrane"/>
    <property type="evidence" value="ECO:0007669"/>
    <property type="project" value="UniProtKB-SubCell"/>
</dbReference>
<dbReference type="EC" id="7.1.1.-" evidence="7"/>
<dbReference type="GO" id="GO:0005506">
    <property type="term" value="F:iron ion binding"/>
    <property type="evidence" value="ECO:0007669"/>
    <property type="project" value="UniProtKB-UniRule"/>
</dbReference>
<comment type="similarity">
    <text evidence="1 7">Belongs to the complex I 23 kDa subunit family.</text>
</comment>
<keyword evidence="7" id="KW-0830">Ubiquinone</keyword>
<keyword evidence="7" id="KW-0874">Quinone</keyword>
<evidence type="ECO:0000313" key="10">
    <source>
        <dbReference type="Proteomes" id="UP000243739"/>
    </source>
</evidence>
<sequence>MFTKKRGEINVWGKGLLQGLGLTFRYLKEPKVTIQYPDEEYVLPNRFRGIQYLDPEKCIVCNQCARICPTNSITLSGKPNPDPEKKGRVLDTYEINFEICILCDLCTEVCPTEAIKMTNKFELASYSRDNLLKDKKWLENNNTNVREANH</sequence>
<keyword evidence="6 7" id="KW-0411">Iron-sulfur</keyword>
<feature type="binding site" evidence="7">
    <location>
        <position position="58"/>
    </location>
    <ligand>
        <name>[4Fe-4S] cluster</name>
        <dbReference type="ChEBI" id="CHEBI:49883"/>
        <label>1</label>
    </ligand>
</feature>
<comment type="cofactor">
    <cofactor evidence="7">
        <name>[4Fe-4S] cluster</name>
        <dbReference type="ChEBI" id="CHEBI:49883"/>
    </cofactor>
    <text evidence="7">Binds 2 [4Fe-4S] clusters per subunit.</text>
</comment>
<evidence type="ECO:0000256" key="6">
    <source>
        <dbReference type="ARBA" id="ARBA00023014"/>
    </source>
</evidence>
<comment type="function">
    <text evidence="7">NDH-1 shuttles electrons from NADH, via FMN and iron-sulfur (Fe-S) centers, to quinones in the respiratory chain. The immediate electron acceptor for the enzyme in this species is believed to be ubiquinone. Couples the redox reaction to proton translocation (for every two electrons transferred, four hydrogen ions are translocated across the cytoplasmic membrane), and thus conserves the redox energy in a proton gradient.</text>
</comment>
<dbReference type="Proteomes" id="UP000243739">
    <property type="component" value="Unassembled WGS sequence"/>
</dbReference>
<evidence type="ECO:0000256" key="4">
    <source>
        <dbReference type="ARBA" id="ARBA00022967"/>
    </source>
</evidence>
<dbReference type="GO" id="GO:0051539">
    <property type="term" value="F:4 iron, 4 sulfur cluster binding"/>
    <property type="evidence" value="ECO:0007669"/>
    <property type="project" value="UniProtKB-KW"/>
</dbReference>
<protein>
    <recommendedName>
        <fullName evidence="7">NADH-quinone oxidoreductase subunit I</fullName>
        <ecNumber evidence="7">7.1.1.-</ecNumber>
    </recommendedName>
    <alternativeName>
        <fullName evidence="7">NADH dehydrogenase I subunit I</fullName>
    </alternativeName>
    <alternativeName>
        <fullName evidence="7">NDH-1 subunit I</fullName>
    </alternativeName>
</protein>
<dbReference type="PROSITE" id="PS00198">
    <property type="entry name" value="4FE4S_FER_1"/>
    <property type="match status" value="2"/>
</dbReference>
<dbReference type="GO" id="GO:0050136">
    <property type="term" value="F:NADH dehydrogenase (quinone) (non-electrogenic) activity"/>
    <property type="evidence" value="ECO:0007669"/>
    <property type="project" value="UniProtKB-UniRule"/>
</dbReference>
<feature type="binding site" evidence="7">
    <location>
        <position position="61"/>
    </location>
    <ligand>
        <name>[4Fe-4S] cluster</name>
        <dbReference type="ChEBI" id="CHEBI:49883"/>
        <label>1</label>
    </ligand>
</feature>
<feature type="binding site" evidence="7">
    <location>
        <position position="106"/>
    </location>
    <ligand>
        <name>[4Fe-4S] cluster</name>
        <dbReference type="ChEBI" id="CHEBI:49883"/>
        <label>2</label>
    </ligand>
</feature>
<dbReference type="InterPro" id="IPR017896">
    <property type="entry name" value="4Fe4S_Fe-S-bd"/>
</dbReference>
<keyword evidence="7" id="KW-1003">Cell membrane</keyword>
<dbReference type="NCBIfam" id="TIGR01971">
    <property type="entry name" value="NuoI"/>
    <property type="match status" value="1"/>
</dbReference>
<keyword evidence="7" id="KW-0520">NAD</keyword>
<accession>A0A1D2YVX2</accession>
<evidence type="ECO:0000313" key="9">
    <source>
        <dbReference type="EMBL" id="OEF99823.1"/>
    </source>
</evidence>
<keyword evidence="5 7" id="KW-0408">Iron</keyword>
<dbReference type="EMBL" id="MIJF01000013">
    <property type="protein sequence ID" value="OEF99823.1"/>
    <property type="molecule type" value="Genomic_DNA"/>
</dbReference>
<keyword evidence="2 7" id="KW-0004">4Fe-4S</keyword>
<dbReference type="Pfam" id="PF12838">
    <property type="entry name" value="Fer4_7"/>
    <property type="match status" value="1"/>
</dbReference>
<evidence type="ECO:0000256" key="2">
    <source>
        <dbReference type="ARBA" id="ARBA00022485"/>
    </source>
</evidence>
<name>A0A1D2YVX2_9BACI</name>
<reference evidence="9 10" key="1">
    <citation type="submission" date="2016-09" db="EMBL/GenBank/DDBJ databases">
        <title>Draft genome sequence for the type strain of Vulcanibacillus modesticaldus BR, a strictly anaerobic, moderately thermophilic, and nitrate-reducing bacterium from deep sea-hydrothermal vents of the Mid-Atlantic Ridge.</title>
        <authorList>
            <person name="Abin C.A."/>
            <person name="Hollibaugh J.T."/>
        </authorList>
    </citation>
    <scope>NUCLEOTIDE SEQUENCE [LARGE SCALE GENOMIC DNA]</scope>
    <source>
        <strain evidence="9 10">BR</strain>
    </source>
</reference>
<dbReference type="GO" id="GO:0048038">
    <property type="term" value="F:quinone binding"/>
    <property type="evidence" value="ECO:0007669"/>
    <property type="project" value="UniProtKB-KW"/>
</dbReference>
<keyword evidence="4 7" id="KW-1278">Translocase</keyword>
<dbReference type="PANTHER" id="PTHR10849:SF20">
    <property type="entry name" value="NADH DEHYDROGENASE [UBIQUINONE] IRON-SULFUR PROTEIN 8, MITOCHONDRIAL"/>
    <property type="match status" value="1"/>
</dbReference>
<dbReference type="GO" id="GO:0009060">
    <property type="term" value="P:aerobic respiration"/>
    <property type="evidence" value="ECO:0007669"/>
    <property type="project" value="TreeGrafter"/>
</dbReference>
<comment type="caution">
    <text evidence="9">The sequence shown here is derived from an EMBL/GenBank/DDBJ whole genome shotgun (WGS) entry which is preliminary data.</text>
</comment>
<comment type="catalytic activity">
    <reaction evidence="7">
        <text>a quinone + NADH + 5 H(+)(in) = a quinol + NAD(+) + 4 H(+)(out)</text>
        <dbReference type="Rhea" id="RHEA:57888"/>
        <dbReference type="ChEBI" id="CHEBI:15378"/>
        <dbReference type="ChEBI" id="CHEBI:24646"/>
        <dbReference type="ChEBI" id="CHEBI:57540"/>
        <dbReference type="ChEBI" id="CHEBI:57945"/>
        <dbReference type="ChEBI" id="CHEBI:132124"/>
    </reaction>
</comment>
<evidence type="ECO:0000259" key="8">
    <source>
        <dbReference type="PROSITE" id="PS51379"/>
    </source>
</evidence>
<feature type="binding site" evidence="7">
    <location>
        <position position="110"/>
    </location>
    <ligand>
        <name>[4Fe-4S] cluster</name>
        <dbReference type="ChEBI" id="CHEBI:49883"/>
        <label>1</label>
    </ligand>
</feature>
<dbReference type="AlphaFoldDB" id="A0A1D2YVX2"/>
<proteinExistence type="inferred from homology"/>
<dbReference type="HAMAP" id="MF_01351">
    <property type="entry name" value="NDH1_NuoI"/>
    <property type="match status" value="1"/>
</dbReference>
<dbReference type="Gene3D" id="3.30.70.3270">
    <property type="match status" value="1"/>
</dbReference>
<dbReference type="STRING" id="337097.BHF71_01205"/>
<feature type="domain" description="4Fe-4S ferredoxin-type" evidence="8">
    <location>
        <begin position="49"/>
        <end position="78"/>
    </location>
</feature>
<dbReference type="PANTHER" id="PTHR10849">
    <property type="entry name" value="NADH DEHYDROGENASE UBIQUINONE IRON-SULFUR PROTEIN 8, MITOCHONDRIAL"/>
    <property type="match status" value="1"/>
</dbReference>
<dbReference type="InterPro" id="IPR010226">
    <property type="entry name" value="NADH_quinone_OxRdtase_chainI"/>
</dbReference>
<evidence type="ECO:0000256" key="3">
    <source>
        <dbReference type="ARBA" id="ARBA00022723"/>
    </source>
</evidence>
<keyword evidence="3 7" id="KW-0479">Metal-binding</keyword>
<gene>
    <name evidence="7" type="primary">nuoI</name>
    <name evidence="9" type="ORF">BHF71_01205</name>
</gene>
<keyword evidence="10" id="KW-1185">Reference proteome</keyword>
<feature type="binding site" evidence="7">
    <location>
        <position position="103"/>
    </location>
    <ligand>
        <name>[4Fe-4S] cluster</name>
        <dbReference type="ChEBI" id="CHEBI:49883"/>
        <label>2</label>
    </ligand>
</feature>
<dbReference type="PROSITE" id="PS51379">
    <property type="entry name" value="4FE4S_FER_2"/>
    <property type="match status" value="2"/>
</dbReference>
<feature type="binding site" evidence="7">
    <location>
        <position position="68"/>
    </location>
    <ligand>
        <name>[4Fe-4S] cluster</name>
        <dbReference type="ChEBI" id="CHEBI:49883"/>
        <label>2</label>
    </ligand>
</feature>
<keyword evidence="7" id="KW-0472">Membrane</keyword>
<dbReference type="OrthoDB" id="9798098at2"/>